<keyword evidence="1" id="KW-0472">Membrane</keyword>
<dbReference type="NCBIfam" id="TIGR03349">
    <property type="entry name" value="IV_VI_DotU"/>
    <property type="match status" value="1"/>
</dbReference>
<dbReference type="InterPro" id="IPR038522">
    <property type="entry name" value="T4/T6SS_DotU_sf"/>
</dbReference>
<dbReference type="Pfam" id="PF09850">
    <property type="entry name" value="DotU"/>
    <property type="match status" value="1"/>
</dbReference>
<protein>
    <submittedName>
        <fullName evidence="3">Type IVB secretion system protein IcmH/DotU</fullName>
    </submittedName>
</protein>
<sequence length="229" mass="26546">MLSDNVKTQSSTRLSDLCNDSLMLILQLRATQDYGDPDVLRQRIRSLFERMERTGIRNGFTSKDLQMVKFALVAFIDETIVTSEWKQKEKWLANPLQVELFDRFDAGEEFFRIIEELGQDPHHHNQVLEVFYLCMTLGFKGKFQLRDLEKLRSLIDTLHAELRVAGKPSNRLSPHGTRKDEIVDVITKEIPTWLFGVVVVGICFLYYLLMTFLLSNAAQKVEQTIETMV</sequence>
<evidence type="ECO:0000259" key="2">
    <source>
        <dbReference type="Pfam" id="PF09850"/>
    </source>
</evidence>
<feature type="transmembrane region" description="Helical" evidence="1">
    <location>
        <begin position="193"/>
        <end position="214"/>
    </location>
</feature>
<dbReference type="Proteomes" id="UP001594351">
    <property type="component" value="Unassembled WGS sequence"/>
</dbReference>
<evidence type="ECO:0000256" key="1">
    <source>
        <dbReference type="SAM" id="Phobius"/>
    </source>
</evidence>
<dbReference type="Gene3D" id="1.25.40.590">
    <property type="entry name" value="Type IV / VI secretion system, DotU"/>
    <property type="match status" value="1"/>
</dbReference>
<feature type="domain" description="Type IV / VI secretion system DotU" evidence="2">
    <location>
        <begin position="14"/>
        <end position="212"/>
    </location>
</feature>
<proteinExistence type="predicted"/>
<evidence type="ECO:0000313" key="3">
    <source>
        <dbReference type="EMBL" id="MFC1853444.1"/>
    </source>
</evidence>
<keyword evidence="1" id="KW-0812">Transmembrane</keyword>
<dbReference type="PANTHER" id="PTHR38033:SF1">
    <property type="entry name" value="DOTU FAMILY TYPE IV_VI SECRETION SYSTEM PROTEIN"/>
    <property type="match status" value="1"/>
</dbReference>
<dbReference type="PANTHER" id="PTHR38033">
    <property type="entry name" value="MEMBRANE PROTEIN-RELATED"/>
    <property type="match status" value="1"/>
</dbReference>
<dbReference type="NCBIfam" id="NF038228">
    <property type="entry name" value="IcmH_DotU_IVB"/>
    <property type="match status" value="1"/>
</dbReference>
<organism evidence="3 4">
    <name type="scientific">candidate division CSSED10-310 bacterium</name>
    <dbReference type="NCBI Taxonomy" id="2855610"/>
    <lineage>
        <taxon>Bacteria</taxon>
        <taxon>Bacteria division CSSED10-310</taxon>
    </lineage>
</organism>
<keyword evidence="4" id="KW-1185">Reference proteome</keyword>
<dbReference type="InterPro" id="IPR017732">
    <property type="entry name" value="T4/T6SS_DotU"/>
</dbReference>
<keyword evidence="1" id="KW-1133">Transmembrane helix</keyword>
<evidence type="ECO:0000313" key="4">
    <source>
        <dbReference type="Proteomes" id="UP001594351"/>
    </source>
</evidence>
<dbReference type="EMBL" id="JBHPBY010000503">
    <property type="protein sequence ID" value="MFC1853444.1"/>
    <property type="molecule type" value="Genomic_DNA"/>
</dbReference>
<accession>A0ABV6Z4T3</accession>
<comment type="caution">
    <text evidence="3">The sequence shown here is derived from an EMBL/GenBank/DDBJ whole genome shotgun (WGS) entry which is preliminary data.</text>
</comment>
<gene>
    <name evidence="3" type="primary">icmH</name>
    <name evidence="3" type="ORF">ACFL27_24875</name>
</gene>
<reference evidence="3 4" key="1">
    <citation type="submission" date="2024-09" db="EMBL/GenBank/DDBJ databases">
        <title>Laminarin stimulates single cell rates of sulfate reduction while oxygen inhibits transcriptomic activity in coastal marine sediment.</title>
        <authorList>
            <person name="Lindsay M."/>
            <person name="Orcutt B."/>
            <person name="Emerson D."/>
            <person name="Stepanauskas R."/>
            <person name="D'Angelo T."/>
        </authorList>
    </citation>
    <scope>NUCLEOTIDE SEQUENCE [LARGE SCALE GENOMIC DNA]</scope>
    <source>
        <strain evidence="3">SAG AM-311-K15</strain>
    </source>
</reference>
<name>A0ABV6Z4T3_UNCC1</name>